<evidence type="ECO:0000256" key="2">
    <source>
        <dbReference type="ARBA" id="ARBA00004496"/>
    </source>
</evidence>
<dbReference type="Proteomes" id="UP000759131">
    <property type="component" value="Unassembled WGS sequence"/>
</dbReference>
<dbReference type="PANTHER" id="PTHR46094:SF1">
    <property type="entry name" value="INTEGRATOR COMPLEX SUBUNIT 9"/>
    <property type="match status" value="1"/>
</dbReference>
<dbReference type="EMBL" id="OC864425">
    <property type="protein sequence ID" value="CAD7631692.1"/>
    <property type="molecule type" value="Genomic_DNA"/>
</dbReference>
<dbReference type="InterPro" id="IPR048660">
    <property type="entry name" value="IntS9-like_C"/>
</dbReference>
<dbReference type="Pfam" id="PF21382">
    <property type="entry name" value="IntS9_C"/>
    <property type="match status" value="1"/>
</dbReference>
<name>A0A7R9L0F5_9ACAR</name>
<dbReference type="InterPro" id="IPR022712">
    <property type="entry name" value="Beta_Casp"/>
</dbReference>
<gene>
    <name evidence="7" type="ORF">OSB1V03_LOCUS12101</name>
</gene>
<comment type="similarity">
    <text evidence="3">Belongs to the metallo-beta-lactamase superfamily. RNA-metabolizing metallo-beta-lactamase-like family. INTS9 subfamily.</text>
</comment>
<evidence type="ECO:0000256" key="5">
    <source>
        <dbReference type="ARBA" id="ARBA00023242"/>
    </source>
</evidence>
<reference evidence="7" key="1">
    <citation type="submission" date="2020-11" db="EMBL/GenBank/DDBJ databases">
        <authorList>
            <person name="Tran Van P."/>
        </authorList>
    </citation>
    <scope>NUCLEOTIDE SEQUENCE</scope>
</reference>
<comment type="subcellular location">
    <subcellularLocation>
        <location evidence="2">Cytoplasm</location>
    </subcellularLocation>
    <subcellularLocation>
        <location evidence="1">Nucleus</location>
    </subcellularLocation>
</comment>
<dbReference type="AlphaFoldDB" id="A0A7R9L0F5"/>
<keyword evidence="4" id="KW-0963">Cytoplasm</keyword>
<keyword evidence="5" id="KW-0539">Nucleus</keyword>
<dbReference type="GO" id="GO:0005737">
    <property type="term" value="C:cytoplasm"/>
    <property type="evidence" value="ECO:0007669"/>
    <property type="project" value="UniProtKB-SubCell"/>
</dbReference>
<dbReference type="OrthoDB" id="5600060at2759"/>
<evidence type="ECO:0000256" key="4">
    <source>
        <dbReference type="ARBA" id="ARBA00022490"/>
    </source>
</evidence>
<evidence type="ECO:0000313" key="7">
    <source>
        <dbReference type="EMBL" id="CAD7631692.1"/>
    </source>
</evidence>
<dbReference type="Pfam" id="PF16661">
    <property type="entry name" value="Lactamase_B_6"/>
    <property type="match status" value="1"/>
</dbReference>
<dbReference type="PANTHER" id="PTHR46094">
    <property type="entry name" value="INTEGRATOR COMPLEX SUBUNIT 9"/>
    <property type="match status" value="1"/>
</dbReference>
<protein>
    <recommendedName>
        <fullName evidence="6">Beta-Casp domain-containing protein</fullName>
    </recommendedName>
</protein>
<dbReference type="SMART" id="SM01027">
    <property type="entry name" value="Beta-Casp"/>
    <property type="match status" value="1"/>
</dbReference>
<dbReference type="Gene3D" id="3.60.15.10">
    <property type="entry name" value="Ribonuclease Z/Hydroxyacylglutathione hydrolase-like"/>
    <property type="match status" value="1"/>
</dbReference>
<proteinExistence type="inferred from homology"/>
<dbReference type="InterPro" id="IPR036866">
    <property type="entry name" value="RibonucZ/Hydroxyglut_hydro"/>
</dbReference>
<organism evidence="7">
    <name type="scientific">Medioppia subpectinata</name>
    <dbReference type="NCBI Taxonomy" id="1979941"/>
    <lineage>
        <taxon>Eukaryota</taxon>
        <taxon>Metazoa</taxon>
        <taxon>Ecdysozoa</taxon>
        <taxon>Arthropoda</taxon>
        <taxon>Chelicerata</taxon>
        <taxon>Arachnida</taxon>
        <taxon>Acari</taxon>
        <taxon>Acariformes</taxon>
        <taxon>Sarcoptiformes</taxon>
        <taxon>Oribatida</taxon>
        <taxon>Brachypylina</taxon>
        <taxon>Oppioidea</taxon>
        <taxon>Oppiidae</taxon>
        <taxon>Medioppia</taxon>
    </lineage>
</organism>
<dbReference type="GO" id="GO:0032039">
    <property type="term" value="C:integrator complex"/>
    <property type="evidence" value="ECO:0007669"/>
    <property type="project" value="InterPro"/>
</dbReference>
<dbReference type="Pfam" id="PF10996">
    <property type="entry name" value="Beta-Casp"/>
    <property type="match status" value="1"/>
</dbReference>
<dbReference type="InterPro" id="IPR001279">
    <property type="entry name" value="Metallo-B-lactamas"/>
</dbReference>
<evidence type="ECO:0000259" key="6">
    <source>
        <dbReference type="SMART" id="SM01027"/>
    </source>
</evidence>
<keyword evidence="8" id="KW-1185">Reference proteome</keyword>
<dbReference type="InterPro" id="IPR027074">
    <property type="entry name" value="Integrator_9su"/>
</dbReference>
<dbReference type="SUPFAM" id="SSF56281">
    <property type="entry name" value="Metallo-hydrolase/oxidoreductase"/>
    <property type="match status" value="1"/>
</dbReference>
<feature type="domain" description="Beta-Casp" evidence="6">
    <location>
        <begin position="262"/>
        <end position="391"/>
    </location>
</feature>
<dbReference type="Gene3D" id="3.40.50.10890">
    <property type="match status" value="1"/>
</dbReference>
<dbReference type="EMBL" id="CAJPIZ010009850">
    <property type="protein sequence ID" value="CAG2112122.1"/>
    <property type="molecule type" value="Genomic_DNA"/>
</dbReference>
<evidence type="ECO:0000256" key="3">
    <source>
        <dbReference type="ARBA" id="ARBA00006861"/>
    </source>
</evidence>
<sequence>MSTLPNWTPKDIRESQLENELKECCGRVFIDSAPEFCIPETSTINLKHVDVILISNYQSMLALPYITERTEFNGIVLATEPTLQIAKQFMDEMVKYIERTPKARQASLWKKSNVYKHIPLAFNMDSNQNSKPFLWQQIYSTKELNNSLAKVKVIGFAEQIDIFGSLQAQPFSAGYCIGSCNWVITSNHEKIVYLSNSSTLTTHPKPMDHIPLRNADVLVLNNLSQTPHVNPDSMLGEFCVNIAKALQTGGNVLVPCYSSGVIYDLFECLALHLEQSGHVSVPMYFVSPVAEHSLAYSNILAEWLTSNKQSRVYIPEEPFPHAALVRGGRLKHFSSISLDSFNTEFKTPCIVFTGHPSLRFGDIVHLIELWGNSSNNLIVFTEPDFPYMEALSPYQPLAMRVVYCPIDTSLNFSQANKLLRDLKPKNLIIPQSYTTPPPLLKHRTDLVIDCEATVFSYKRNNVIKLPIKRCFERIDIESDLASNLLPVEVRSGVSIATVTGSLMAKDNKFKLQKLTKSQMHELTSESPTHTLPPINYTWGSIDLPLFMSLISKAGIYDAVVDQNPNGCVVHIRSHETVVQMEENSTTIVCDSNSKIRLILRDIISECLKRI</sequence>
<evidence type="ECO:0000313" key="8">
    <source>
        <dbReference type="Proteomes" id="UP000759131"/>
    </source>
</evidence>
<evidence type="ECO:0000256" key="1">
    <source>
        <dbReference type="ARBA" id="ARBA00004123"/>
    </source>
</evidence>
<dbReference type="GO" id="GO:0034472">
    <property type="term" value="P:snRNA 3'-end processing"/>
    <property type="evidence" value="ECO:0007669"/>
    <property type="project" value="TreeGrafter"/>
</dbReference>
<accession>A0A7R9L0F5</accession>